<keyword evidence="3" id="KW-1185">Reference proteome</keyword>
<feature type="domain" description="Retrotransposon gag" evidence="1">
    <location>
        <begin position="121"/>
        <end position="210"/>
    </location>
</feature>
<organism evidence="2 3">
    <name type="scientific">Cardamine amara subsp. amara</name>
    <dbReference type="NCBI Taxonomy" id="228776"/>
    <lineage>
        <taxon>Eukaryota</taxon>
        <taxon>Viridiplantae</taxon>
        <taxon>Streptophyta</taxon>
        <taxon>Embryophyta</taxon>
        <taxon>Tracheophyta</taxon>
        <taxon>Spermatophyta</taxon>
        <taxon>Magnoliopsida</taxon>
        <taxon>eudicotyledons</taxon>
        <taxon>Gunneridae</taxon>
        <taxon>Pentapetalae</taxon>
        <taxon>rosids</taxon>
        <taxon>malvids</taxon>
        <taxon>Brassicales</taxon>
        <taxon>Brassicaceae</taxon>
        <taxon>Cardamineae</taxon>
        <taxon>Cardamine</taxon>
    </lineage>
</organism>
<comment type="caution">
    <text evidence="2">The sequence shown here is derived from an EMBL/GenBank/DDBJ whole genome shotgun (WGS) entry which is preliminary data.</text>
</comment>
<evidence type="ECO:0000313" key="3">
    <source>
        <dbReference type="Proteomes" id="UP001558713"/>
    </source>
</evidence>
<accession>A0ABD0Z009</accession>
<gene>
    <name evidence="2" type="ORF">V5N11_009904</name>
</gene>
<reference evidence="2 3" key="1">
    <citation type="submission" date="2024-04" db="EMBL/GenBank/DDBJ databases">
        <title>Genome assembly C_amara_ONT_v2.</title>
        <authorList>
            <person name="Yant L."/>
            <person name="Moore C."/>
            <person name="Slenker M."/>
        </authorList>
    </citation>
    <scope>NUCLEOTIDE SEQUENCE [LARGE SCALE GENOMIC DNA]</scope>
    <source>
        <tissue evidence="2">Leaf</tissue>
    </source>
</reference>
<dbReference type="InterPro" id="IPR005162">
    <property type="entry name" value="Retrotrans_gag_dom"/>
</dbReference>
<dbReference type="PANTHER" id="PTHR33223">
    <property type="entry name" value="CCHC-TYPE DOMAIN-CONTAINING PROTEIN"/>
    <property type="match status" value="1"/>
</dbReference>
<dbReference type="AlphaFoldDB" id="A0ABD0Z009"/>
<sequence length="241" mass="27797">MGDNIDENNAVSLAQQAALLQQLQQEFQQLRAQQQAPQQAQQRAIRDVDTPHMFYQNRAAICPPEPARQDYEIKPQLIALVKQHLFHGLPAENPMDHVKNFEEICSTTNSNGVSSDYLKCKLFHFSLADKAQRWLKSLPPASFRSWTECRAGFLDHFYTKSKTAALRNKILNFQQLMGESFCEAWECFREYRRECPHHGYSDEQLLNILYDEVDWDYKNALNAASNGNFMTQSTAGAYQLI</sequence>
<evidence type="ECO:0000259" key="1">
    <source>
        <dbReference type="Pfam" id="PF03732"/>
    </source>
</evidence>
<dbReference type="Pfam" id="PF03732">
    <property type="entry name" value="Retrotrans_gag"/>
    <property type="match status" value="1"/>
</dbReference>
<proteinExistence type="predicted"/>
<dbReference type="PANTHER" id="PTHR33223:SF11">
    <property type="entry name" value="ELEMENT PROTEIN, PUTATIVE-RELATED"/>
    <property type="match status" value="1"/>
</dbReference>
<dbReference type="EMBL" id="JBANAX010000933">
    <property type="protein sequence ID" value="KAL1188062.1"/>
    <property type="molecule type" value="Genomic_DNA"/>
</dbReference>
<protein>
    <recommendedName>
        <fullName evidence="1">Retrotransposon gag domain-containing protein</fullName>
    </recommendedName>
</protein>
<evidence type="ECO:0000313" key="2">
    <source>
        <dbReference type="EMBL" id="KAL1188062.1"/>
    </source>
</evidence>
<dbReference type="Proteomes" id="UP001558713">
    <property type="component" value="Unassembled WGS sequence"/>
</dbReference>
<name>A0ABD0Z009_CARAN</name>